<feature type="domain" description="Gamma-glutamylcyclotransferase AIG2-like" evidence="4">
    <location>
        <begin position="7"/>
        <end position="115"/>
    </location>
</feature>
<dbReference type="Gene3D" id="3.10.490.10">
    <property type="entry name" value="Gamma-glutamyl cyclotransferase-like"/>
    <property type="match status" value="1"/>
</dbReference>
<dbReference type="InterPro" id="IPR036568">
    <property type="entry name" value="GGCT-like_sf"/>
</dbReference>
<dbReference type="InterPro" id="IPR013024">
    <property type="entry name" value="GGCT-like"/>
</dbReference>
<dbReference type="InterPro" id="IPR009288">
    <property type="entry name" value="AIG2-like_dom"/>
</dbReference>
<dbReference type="SUPFAM" id="SSF110857">
    <property type="entry name" value="Gamma-glutamyl cyclotransferase-like"/>
    <property type="match status" value="1"/>
</dbReference>
<reference evidence="6 7" key="1">
    <citation type="journal article" date="2019" name="Nat. Med.">
        <title>A library of human gut bacterial isolates paired with longitudinal multiomics data enables mechanistic microbiome research.</title>
        <authorList>
            <person name="Poyet M."/>
            <person name="Groussin M."/>
            <person name="Gibbons S.M."/>
            <person name="Avila-Pacheco J."/>
            <person name="Jiang X."/>
            <person name="Kearney S.M."/>
            <person name="Perrotta A.R."/>
            <person name="Berdy B."/>
            <person name="Zhao S."/>
            <person name="Lieberman T.D."/>
            <person name="Swanson P.K."/>
            <person name="Smith M."/>
            <person name="Roesemann S."/>
            <person name="Alexander J.E."/>
            <person name="Rich S.A."/>
            <person name="Livny J."/>
            <person name="Vlamakis H."/>
            <person name="Clish C."/>
            <person name="Bullock K."/>
            <person name="Deik A."/>
            <person name="Scott J."/>
            <person name="Pierce K.A."/>
            <person name="Xavier R.J."/>
            <person name="Alm E.J."/>
        </authorList>
    </citation>
    <scope>NUCLEOTIDE SEQUENCE [LARGE SCALE GENOMIC DNA]</scope>
    <source>
        <strain evidence="6 7">BIOML-A2</strain>
    </source>
</reference>
<dbReference type="Proteomes" id="UP001211006">
    <property type="component" value="Unassembled WGS sequence"/>
</dbReference>
<dbReference type="GO" id="GO:0016740">
    <property type="term" value="F:transferase activity"/>
    <property type="evidence" value="ECO:0007669"/>
    <property type="project" value="UniProtKB-KW"/>
</dbReference>
<name>A0A174UY69_FLAPL</name>
<proteinExistence type="predicted"/>
<dbReference type="EMBL" id="WKPR01000026">
    <property type="protein sequence ID" value="MSB21747.1"/>
    <property type="molecule type" value="Genomic_DNA"/>
</dbReference>
<dbReference type="InterPro" id="IPR017939">
    <property type="entry name" value="G-Glutamylcylcotransferase"/>
</dbReference>
<dbReference type="AlphaFoldDB" id="A0A174UY69"/>
<feature type="binding site" evidence="3">
    <location>
        <position position="122"/>
    </location>
    <ligand>
        <name>substrate</name>
    </ligand>
</feature>
<reference evidence="5" key="2">
    <citation type="submission" date="2023-01" db="EMBL/GenBank/DDBJ databases">
        <title>Human gut microbiome strain richness.</title>
        <authorList>
            <person name="Chen-Liaw A."/>
        </authorList>
    </citation>
    <scope>NUCLEOTIDE SEQUENCE</scope>
    <source>
        <strain evidence="5">2225st1_A6_2225SCRN_200828</strain>
    </source>
</reference>
<gene>
    <name evidence="6" type="ORF">GKE97_19915</name>
    <name evidence="5" type="ORF">PND83_14165</name>
</gene>
<accession>A0A174UY69</accession>
<evidence type="ECO:0000313" key="5">
    <source>
        <dbReference type="EMBL" id="MDB7907127.1"/>
    </source>
</evidence>
<evidence type="ECO:0000313" key="6">
    <source>
        <dbReference type="EMBL" id="MSB21747.1"/>
    </source>
</evidence>
<organism evidence="6 7">
    <name type="scientific">Flavonifractor plautii</name>
    <name type="common">Fusobacterium plautii</name>
    <dbReference type="NCBI Taxonomy" id="292800"/>
    <lineage>
        <taxon>Bacteria</taxon>
        <taxon>Bacillati</taxon>
        <taxon>Bacillota</taxon>
        <taxon>Clostridia</taxon>
        <taxon>Eubacteriales</taxon>
        <taxon>Oscillospiraceae</taxon>
        <taxon>Flavonifractor</taxon>
    </lineage>
</organism>
<feature type="binding site" evidence="3">
    <location>
        <begin position="7"/>
        <end position="12"/>
    </location>
    <ligand>
        <name>substrate</name>
    </ligand>
</feature>
<dbReference type="Pfam" id="PF06094">
    <property type="entry name" value="GGACT"/>
    <property type="match status" value="1"/>
</dbReference>
<dbReference type="PANTHER" id="PTHR12935:SF0">
    <property type="entry name" value="GAMMA-GLUTAMYLCYCLOTRANSFERASE"/>
    <property type="match status" value="1"/>
</dbReference>
<sequence length="176" mass="19937">MAEGKLYFAYGSNINLDQMAQRCPDAQVVGPVTLENYELLFHGNLRGAGVATIAPREGSTVHGLLWNITPECERSLDYYEGYPHLYGKEPVTVHGHDGQEHTVMAYVMTELCKEPSIPSFYYYNGILEGYRQNGLPTASLKQAWEHCVEEVHRETERINRSACGQLSSRRKKDRGR</sequence>
<dbReference type="RefSeq" id="WP_009260177.1">
    <property type="nucleotide sequence ID" value="NZ_AP031431.1"/>
</dbReference>
<comment type="caution">
    <text evidence="6">The sequence shown here is derived from an EMBL/GenBank/DDBJ whole genome shotgun (WGS) entry which is preliminary data.</text>
</comment>
<dbReference type="PANTHER" id="PTHR12935">
    <property type="entry name" value="GAMMA-GLUTAMYLCYCLOTRANSFERASE"/>
    <property type="match status" value="1"/>
</dbReference>
<dbReference type="GO" id="GO:0003839">
    <property type="term" value="F:gamma-glutamylcyclotransferase activity"/>
    <property type="evidence" value="ECO:0007669"/>
    <property type="project" value="InterPro"/>
</dbReference>
<protein>
    <submittedName>
        <fullName evidence="6">Gamma-glutamylcyclotransferase</fullName>
    </submittedName>
</protein>
<evidence type="ECO:0000313" key="7">
    <source>
        <dbReference type="Proteomes" id="UP000434475"/>
    </source>
</evidence>
<dbReference type="CDD" id="cd06661">
    <property type="entry name" value="GGCT_like"/>
    <property type="match status" value="1"/>
</dbReference>
<feature type="active site" description="Proton acceptor" evidence="2">
    <location>
        <position position="80"/>
    </location>
</feature>
<evidence type="ECO:0000256" key="3">
    <source>
        <dbReference type="PIRSR" id="PIRSR617939-2"/>
    </source>
</evidence>
<dbReference type="EMBL" id="JAQLWO010000016">
    <property type="protein sequence ID" value="MDB7907127.1"/>
    <property type="molecule type" value="Genomic_DNA"/>
</dbReference>
<dbReference type="Proteomes" id="UP000434475">
    <property type="component" value="Unassembled WGS sequence"/>
</dbReference>
<evidence type="ECO:0000259" key="4">
    <source>
        <dbReference type="Pfam" id="PF06094"/>
    </source>
</evidence>
<evidence type="ECO:0000256" key="2">
    <source>
        <dbReference type="PIRSR" id="PIRSR617939-1"/>
    </source>
</evidence>
<evidence type="ECO:0000256" key="1">
    <source>
        <dbReference type="ARBA" id="ARBA00023239"/>
    </source>
</evidence>
<keyword evidence="6" id="KW-0808">Transferase</keyword>
<keyword evidence="1" id="KW-0456">Lyase</keyword>